<dbReference type="SMART" id="SM00849">
    <property type="entry name" value="Lactamase_B"/>
    <property type="match status" value="1"/>
</dbReference>
<dbReference type="Proteomes" id="UP000694700">
    <property type="component" value="Unplaced"/>
</dbReference>
<dbReference type="GO" id="GO:0070813">
    <property type="term" value="P:hydrogen sulfide metabolic process"/>
    <property type="evidence" value="ECO:0007669"/>
    <property type="project" value="TreeGrafter"/>
</dbReference>
<dbReference type="GO" id="GO:0050313">
    <property type="term" value="F:sulfur dioxygenase activity"/>
    <property type="evidence" value="ECO:0007669"/>
    <property type="project" value="InterPro"/>
</dbReference>
<evidence type="ECO:0000313" key="4">
    <source>
        <dbReference type="Proteomes" id="UP000694700"/>
    </source>
</evidence>
<organism evidence="3 4">
    <name type="scientific">Cyprinus carpio</name>
    <name type="common">Common carp</name>
    <dbReference type="NCBI Taxonomy" id="7962"/>
    <lineage>
        <taxon>Eukaryota</taxon>
        <taxon>Metazoa</taxon>
        <taxon>Chordata</taxon>
        <taxon>Craniata</taxon>
        <taxon>Vertebrata</taxon>
        <taxon>Euteleostomi</taxon>
        <taxon>Actinopterygii</taxon>
        <taxon>Neopterygii</taxon>
        <taxon>Teleostei</taxon>
        <taxon>Ostariophysi</taxon>
        <taxon>Cypriniformes</taxon>
        <taxon>Cyprinidae</taxon>
        <taxon>Cyprininae</taxon>
        <taxon>Cyprinus</taxon>
    </lineage>
</organism>
<evidence type="ECO:0000256" key="1">
    <source>
        <dbReference type="ARBA" id="ARBA00022723"/>
    </source>
</evidence>
<feature type="domain" description="Metallo-beta-lactamase" evidence="2">
    <location>
        <begin position="58"/>
        <end position="263"/>
    </location>
</feature>
<dbReference type="InterPro" id="IPR051682">
    <property type="entry name" value="Mito_Persulfide_Diox"/>
</dbReference>
<dbReference type="AlphaFoldDB" id="A0A8C1XAS2"/>
<dbReference type="GO" id="GO:0006749">
    <property type="term" value="P:glutathione metabolic process"/>
    <property type="evidence" value="ECO:0007669"/>
    <property type="project" value="InterPro"/>
</dbReference>
<dbReference type="CDD" id="cd07724">
    <property type="entry name" value="POD-like_MBL-fold"/>
    <property type="match status" value="1"/>
</dbReference>
<proteinExistence type="predicted"/>
<evidence type="ECO:0000313" key="3">
    <source>
        <dbReference type="Ensembl" id="ENSCCRP00015077143.1"/>
    </source>
</evidence>
<sequence>MSAALLNRLKPAVSVAIRPWSCKPPRIEPSSAASARLYSGLMEPGAPLFRQLFESESSTYTYLLADTDTGEAVLIDPVLETVDRDLQLITELGLTLKVACKHQVFLLSCLLGDACEFRSFAGHSTALDDDDDDDDDDDGLFSAVNTHCHADHITGSGLLKKKVFGLKSAISRHSGAAADLLLSEGDRIRFGKHSLTVRETPGHTDGCVTYVTEDERMAFTGDALLIRGCGRTDFQQGSAQRLYESVHQKIFSLPGHCFVYPAHDYKGQSVSTVEEEKKFNPRLTKTLHEFVSIMNNLKLPKPQKIDISVPANLVCGLHDI</sequence>
<dbReference type="GO" id="GO:0046872">
    <property type="term" value="F:metal ion binding"/>
    <property type="evidence" value="ECO:0007669"/>
    <property type="project" value="UniProtKB-KW"/>
</dbReference>
<dbReference type="Pfam" id="PF00753">
    <property type="entry name" value="Lactamase_B"/>
    <property type="match status" value="1"/>
</dbReference>
<dbReference type="PANTHER" id="PTHR43084:SF1">
    <property type="entry name" value="PERSULFIDE DIOXYGENASE ETHE1, MITOCHONDRIAL"/>
    <property type="match status" value="1"/>
</dbReference>
<keyword evidence="1" id="KW-0479">Metal-binding</keyword>
<dbReference type="SUPFAM" id="SSF56281">
    <property type="entry name" value="Metallo-hydrolase/oxidoreductase"/>
    <property type="match status" value="2"/>
</dbReference>
<name>A0A8C1XAS2_CYPCA</name>
<evidence type="ECO:0000259" key="2">
    <source>
        <dbReference type="SMART" id="SM00849"/>
    </source>
</evidence>
<dbReference type="InterPro" id="IPR044528">
    <property type="entry name" value="POD-like_MBL-fold"/>
</dbReference>
<dbReference type="PANTHER" id="PTHR43084">
    <property type="entry name" value="PERSULFIDE DIOXYGENASE ETHE1"/>
    <property type="match status" value="1"/>
</dbReference>
<dbReference type="InterPro" id="IPR001279">
    <property type="entry name" value="Metallo-B-lactamas"/>
</dbReference>
<protein>
    <submittedName>
        <fullName evidence="3">ETHE1 persulfide dioxygenase</fullName>
    </submittedName>
</protein>
<dbReference type="Ensembl" id="ENSCCRT00015079650.1">
    <property type="protein sequence ID" value="ENSCCRP00015077143.1"/>
    <property type="gene ID" value="ENSCCRG00015031232.1"/>
</dbReference>
<dbReference type="Gene3D" id="3.60.15.10">
    <property type="entry name" value="Ribonuclease Z/Hydroxyacylglutathione hydrolase-like"/>
    <property type="match status" value="2"/>
</dbReference>
<accession>A0A8C1XAS2</accession>
<dbReference type="GO" id="GO:0005739">
    <property type="term" value="C:mitochondrion"/>
    <property type="evidence" value="ECO:0007669"/>
    <property type="project" value="TreeGrafter"/>
</dbReference>
<reference evidence="3" key="1">
    <citation type="submission" date="2025-08" db="UniProtKB">
        <authorList>
            <consortium name="Ensembl"/>
        </authorList>
    </citation>
    <scope>IDENTIFICATION</scope>
</reference>
<dbReference type="InterPro" id="IPR036866">
    <property type="entry name" value="RibonucZ/Hydroxyglut_hydro"/>
</dbReference>